<dbReference type="AlphaFoldDB" id="A0A2U1JZT7"/>
<evidence type="ECO:0000256" key="4">
    <source>
        <dbReference type="ARBA" id="ARBA00022692"/>
    </source>
</evidence>
<evidence type="ECO:0000256" key="5">
    <source>
        <dbReference type="ARBA" id="ARBA00022989"/>
    </source>
</evidence>
<dbReference type="InterPro" id="IPR023090">
    <property type="entry name" value="UPF0702_alpha/beta_dom_sf"/>
</dbReference>
<reference evidence="9 10" key="1">
    <citation type="submission" date="2018-04" db="EMBL/GenBank/DDBJ databases">
        <title>Camelliibacillus theae gen. nov., sp. nov., isolated from Pu'er tea.</title>
        <authorList>
            <person name="Niu L."/>
        </authorList>
    </citation>
    <scope>NUCLEOTIDE SEQUENCE [LARGE SCALE GENOMIC DNA]</scope>
    <source>
        <strain evidence="9 10">T8</strain>
    </source>
</reference>
<evidence type="ECO:0000259" key="8">
    <source>
        <dbReference type="Pfam" id="PF04239"/>
    </source>
</evidence>
<feature type="transmembrane region" description="Helical" evidence="7">
    <location>
        <begin position="62"/>
        <end position="80"/>
    </location>
</feature>
<dbReference type="PANTHER" id="PTHR34582">
    <property type="entry name" value="UPF0702 TRANSMEMBRANE PROTEIN YCAP"/>
    <property type="match status" value="1"/>
</dbReference>
<comment type="caution">
    <text evidence="9">The sequence shown here is derived from an EMBL/GenBank/DDBJ whole genome shotgun (WGS) entry which is preliminary data.</text>
</comment>
<sequence length="219" mass="25410">MKMTTILLRTVIMYFFILLIYRLMGKREIGQLSVIDLVVSIMLAELAVVALENPDKPLMNTVLPMILLAIIQIIMAYLSLKSQKLRELMDGKPSVLIDKGKINEKEMKKQRYNFNDLLSQLREKDISKLQDVEFAILEPSGTLSVIKKNDEHSDGERDYIMPLPLILDGKIQEEHLARINKTSFWLRQQLRKLGYRDIKKISYCSMDGPNTFFIDLMDE</sequence>
<organism evidence="9 10">
    <name type="scientific">Pueribacillus theae</name>
    <dbReference type="NCBI Taxonomy" id="2171751"/>
    <lineage>
        <taxon>Bacteria</taxon>
        <taxon>Bacillati</taxon>
        <taxon>Bacillota</taxon>
        <taxon>Bacilli</taxon>
        <taxon>Bacillales</taxon>
        <taxon>Bacillaceae</taxon>
        <taxon>Pueribacillus</taxon>
    </lineage>
</organism>
<gene>
    <name evidence="9" type="ORF">DCC39_10630</name>
</gene>
<evidence type="ECO:0000313" key="9">
    <source>
        <dbReference type="EMBL" id="PWA10736.1"/>
    </source>
</evidence>
<keyword evidence="3" id="KW-1003">Cell membrane</keyword>
<dbReference type="InterPro" id="IPR007353">
    <property type="entry name" value="DUF421"/>
</dbReference>
<evidence type="ECO:0000256" key="2">
    <source>
        <dbReference type="ARBA" id="ARBA00006448"/>
    </source>
</evidence>
<protein>
    <recommendedName>
        <fullName evidence="8">YetF C-terminal domain-containing protein</fullName>
    </recommendedName>
</protein>
<feature type="transmembrane region" description="Helical" evidence="7">
    <location>
        <begin position="31"/>
        <end position="50"/>
    </location>
</feature>
<evidence type="ECO:0000256" key="1">
    <source>
        <dbReference type="ARBA" id="ARBA00004651"/>
    </source>
</evidence>
<evidence type="ECO:0000256" key="3">
    <source>
        <dbReference type="ARBA" id="ARBA00022475"/>
    </source>
</evidence>
<keyword evidence="10" id="KW-1185">Reference proteome</keyword>
<keyword evidence="4 7" id="KW-0812">Transmembrane</keyword>
<evidence type="ECO:0000256" key="7">
    <source>
        <dbReference type="SAM" id="Phobius"/>
    </source>
</evidence>
<feature type="domain" description="YetF C-terminal" evidence="8">
    <location>
        <begin position="81"/>
        <end position="206"/>
    </location>
</feature>
<dbReference type="RefSeq" id="WP_116554878.1">
    <property type="nucleotide sequence ID" value="NZ_QCZG01000020.1"/>
</dbReference>
<accession>A0A2U1JZT7</accession>
<dbReference type="Proteomes" id="UP000245998">
    <property type="component" value="Unassembled WGS sequence"/>
</dbReference>
<dbReference type="Pfam" id="PF04239">
    <property type="entry name" value="DUF421"/>
    <property type="match status" value="1"/>
</dbReference>
<keyword evidence="5 7" id="KW-1133">Transmembrane helix</keyword>
<dbReference type="PANTHER" id="PTHR34582:SF6">
    <property type="entry name" value="UPF0702 TRANSMEMBRANE PROTEIN YCAP"/>
    <property type="match status" value="1"/>
</dbReference>
<name>A0A2U1JZT7_9BACI</name>
<evidence type="ECO:0000256" key="6">
    <source>
        <dbReference type="ARBA" id="ARBA00023136"/>
    </source>
</evidence>
<feature type="transmembrane region" description="Helical" evidence="7">
    <location>
        <begin position="6"/>
        <end position="24"/>
    </location>
</feature>
<proteinExistence type="inferred from homology"/>
<evidence type="ECO:0000313" key="10">
    <source>
        <dbReference type="Proteomes" id="UP000245998"/>
    </source>
</evidence>
<comment type="subcellular location">
    <subcellularLocation>
        <location evidence="1">Cell membrane</location>
        <topology evidence="1">Multi-pass membrane protein</topology>
    </subcellularLocation>
</comment>
<dbReference type="OrthoDB" id="1682423at2"/>
<dbReference type="EMBL" id="QCZG01000020">
    <property type="protein sequence ID" value="PWA10736.1"/>
    <property type="molecule type" value="Genomic_DNA"/>
</dbReference>
<comment type="similarity">
    <text evidence="2">Belongs to the UPF0702 family.</text>
</comment>
<dbReference type="Gene3D" id="3.30.240.20">
    <property type="entry name" value="bsu07140 like domains"/>
    <property type="match status" value="2"/>
</dbReference>
<dbReference type="GO" id="GO:0005886">
    <property type="term" value="C:plasma membrane"/>
    <property type="evidence" value="ECO:0007669"/>
    <property type="project" value="UniProtKB-SubCell"/>
</dbReference>
<keyword evidence="6 7" id="KW-0472">Membrane</keyword>